<organism evidence="1 2">
    <name type="scientific">Gluconobacter phage GC1</name>
    <dbReference type="NCBI Taxonomy" id="2047788"/>
    <lineage>
        <taxon>Viruses</taxon>
        <taxon>Varidnaviria</taxon>
        <taxon>Bamfordvirae</taxon>
        <taxon>Preplasmiviricota</taxon>
        <taxon>Prepoliviricotina</taxon>
        <taxon>Tectiliviricetes</taxon>
        <taxon>Kalamavirales</taxon>
        <taxon>Tectiviridae</taxon>
        <taxon>Gammatectivirus</taxon>
        <taxon>Gammatectivirus GC1</taxon>
    </lineage>
</organism>
<keyword evidence="2" id="KW-1185">Reference proteome</keyword>
<dbReference type="EMBL" id="MG159787">
    <property type="protein sequence ID" value="ATS92604.1"/>
    <property type="molecule type" value="Genomic_DNA"/>
</dbReference>
<gene>
    <name evidence="1" type="ORF">GC1_00036</name>
</gene>
<evidence type="ECO:0000313" key="1">
    <source>
        <dbReference type="EMBL" id="ATS92604.1"/>
    </source>
</evidence>
<name>A0A2I5ARA0_9VIRU</name>
<accession>A0A2I5ARA0</accession>
<dbReference type="Proteomes" id="UP000241016">
    <property type="component" value="Segment"/>
</dbReference>
<sequence>MDDTKYVFTKGNHSVLWHKYGFDVVEAKNGAGYVDSTYELSADGLSIAIFRCYFLEGAFLGPSNRDRTMKIISLIRDVAERLFSLGQRKAHEWWLEQ</sequence>
<reference evidence="1 2" key="1">
    <citation type="journal article" date="2018" name="Viruses">
        <title>Bacteriophage GC1, a Novel Tectivirus Infecting Gluconobacter Cerinus, an Acetic Acid Bacterium Associated with Wine-Making.</title>
        <authorList>
            <person name="Philippe C."/>
            <person name="Krupovic M."/>
            <person name="Jaomanjaka F."/>
            <person name="Claisse O."/>
            <person name="Petrel M."/>
            <person name="le Marrec C."/>
        </authorList>
    </citation>
    <scope>NUCLEOTIDE SEQUENCE [LARGE SCALE GENOMIC DNA]</scope>
</reference>
<protein>
    <submittedName>
        <fullName evidence="1">Uncharacterized protein</fullName>
    </submittedName>
</protein>
<evidence type="ECO:0000313" key="2">
    <source>
        <dbReference type="Proteomes" id="UP000241016"/>
    </source>
</evidence>
<proteinExistence type="predicted"/>